<keyword evidence="2 4" id="KW-0324">Glycolysis</keyword>
<dbReference type="GO" id="GO:0005829">
    <property type="term" value="C:cytosol"/>
    <property type="evidence" value="ECO:0007669"/>
    <property type="project" value="TreeGrafter"/>
</dbReference>
<evidence type="ECO:0000256" key="1">
    <source>
        <dbReference type="ARBA" id="ARBA00022432"/>
    </source>
</evidence>
<dbReference type="PROSITE" id="PS00174">
    <property type="entry name" value="P_GLUCOSE_ISOMERASE_2"/>
    <property type="match status" value="1"/>
</dbReference>
<dbReference type="UniPathway" id="UPA00109">
    <property type="reaction ID" value="UER00181"/>
</dbReference>
<dbReference type="PROSITE" id="PS51463">
    <property type="entry name" value="P_GLUCOSE_ISOMERASE_3"/>
    <property type="match status" value="2"/>
</dbReference>
<dbReference type="GO" id="GO:0048029">
    <property type="term" value="F:monosaccharide binding"/>
    <property type="evidence" value="ECO:0007669"/>
    <property type="project" value="TreeGrafter"/>
</dbReference>
<evidence type="ECO:0000313" key="6">
    <source>
        <dbReference type="EMBL" id="CUV44536.1"/>
    </source>
</evidence>
<evidence type="ECO:0000256" key="3">
    <source>
        <dbReference type="ARBA" id="ARBA00023235"/>
    </source>
</evidence>
<gene>
    <name evidence="5" type="ORF">RUN1744_v1_350132</name>
    <name evidence="6" type="ORF">TO10_v1_150275</name>
</gene>
<protein>
    <recommendedName>
        <fullName evidence="4">Glucose-6-phosphate isomerase</fullName>
        <ecNumber evidence="4">5.3.1.9</ecNumber>
    </recommendedName>
</protein>
<dbReference type="GO" id="GO:0004347">
    <property type="term" value="F:glucose-6-phosphate isomerase activity"/>
    <property type="evidence" value="ECO:0007669"/>
    <property type="project" value="UniProtKB-EC"/>
</dbReference>
<dbReference type="GO" id="GO:0051156">
    <property type="term" value="P:glucose 6-phosphate metabolic process"/>
    <property type="evidence" value="ECO:0007669"/>
    <property type="project" value="TreeGrafter"/>
</dbReference>
<dbReference type="PANTHER" id="PTHR11469">
    <property type="entry name" value="GLUCOSE-6-PHOSPHATE ISOMERASE"/>
    <property type="match status" value="1"/>
</dbReference>
<dbReference type="EMBL" id="LN899827">
    <property type="protein sequence ID" value="CUV44536.1"/>
    <property type="molecule type" value="Genomic_DNA"/>
</dbReference>
<comment type="similarity">
    <text evidence="4">Belongs to the GPI family.</text>
</comment>
<dbReference type="GO" id="GO:0006096">
    <property type="term" value="P:glycolytic process"/>
    <property type="evidence" value="ECO:0007669"/>
    <property type="project" value="UniProtKB-UniPathway"/>
</dbReference>
<dbReference type="InterPro" id="IPR018189">
    <property type="entry name" value="Phosphoglucose_isomerase_CS"/>
</dbReference>
<dbReference type="InterPro" id="IPR001672">
    <property type="entry name" value="G6P_Isomerase"/>
</dbReference>
<dbReference type="InterPro" id="IPR046348">
    <property type="entry name" value="SIS_dom_sf"/>
</dbReference>
<evidence type="ECO:0000256" key="4">
    <source>
        <dbReference type="RuleBase" id="RU000612"/>
    </source>
</evidence>
<dbReference type="InterPro" id="IPR023096">
    <property type="entry name" value="G6P_Isomerase_C"/>
</dbReference>
<organism evidence="6">
    <name type="scientific">Ralstonia solanacearum</name>
    <name type="common">Pseudomonas solanacearum</name>
    <dbReference type="NCBI Taxonomy" id="305"/>
    <lineage>
        <taxon>Bacteria</taxon>
        <taxon>Pseudomonadati</taxon>
        <taxon>Pseudomonadota</taxon>
        <taxon>Betaproteobacteria</taxon>
        <taxon>Burkholderiales</taxon>
        <taxon>Burkholderiaceae</taxon>
        <taxon>Ralstonia</taxon>
        <taxon>Ralstonia solanacearum species complex</taxon>
    </lineage>
</organism>
<dbReference type="EC" id="5.3.1.9" evidence="4"/>
<proteinExistence type="inferred from homology"/>
<evidence type="ECO:0000256" key="2">
    <source>
        <dbReference type="ARBA" id="ARBA00023152"/>
    </source>
</evidence>
<dbReference type="Pfam" id="PF00342">
    <property type="entry name" value="PGI"/>
    <property type="match status" value="1"/>
</dbReference>
<keyword evidence="3 4" id="KW-0413">Isomerase</keyword>
<accession>A0A0S4WCS2</accession>
<dbReference type="PRINTS" id="PR00662">
    <property type="entry name" value="G6PISOMERASE"/>
</dbReference>
<dbReference type="Gene3D" id="1.10.1390.10">
    <property type="match status" value="1"/>
</dbReference>
<dbReference type="GO" id="GO:0097367">
    <property type="term" value="F:carbohydrate derivative binding"/>
    <property type="evidence" value="ECO:0007669"/>
    <property type="project" value="InterPro"/>
</dbReference>
<dbReference type="GO" id="GO:0006094">
    <property type="term" value="P:gluconeogenesis"/>
    <property type="evidence" value="ECO:0007669"/>
    <property type="project" value="UniProtKB-KW"/>
</dbReference>
<dbReference type="EMBL" id="LN899823">
    <property type="protein sequence ID" value="CUV23225.1"/>
    <property type="molecule type" value="Genomic_DNA"/>
</dbReference>
<dbReference type="SUPFAM" id="SSF53697">
    <property type="entry name" value="SIS domain"/>
    <property type="match status" value="2"/>
</dbReference>
<comment type="catalytic activity">
    <reaction evidence="4">
        <text>alpha-D-glucose 6-phosphate = beta-D-fructose 6-phosphate</text>
        <dbReference type="Rhea" id="RHEA:11816"/>
        <dbReference type="ChEBI" id="CHEBI:57634"/>
        <dbReference type="ChEBI" id="CHEBI:58225"/>
        <dbReference type="EC" id="5.3.1.9"/>
    </reaction>
</comment>
<dbReference type="Gene3D" id="3.40.50.10490">
    <property type="entry name" value="Glucose-6-phosphate isomerase like protein, domain 1"/>
    <property type="match status" value="2"/>
</dbReference>
<reference evidence="6" key="1">
    <citation type="submission" date="2015-10" db="EMBL/GenBank/DDBJ databases">
        <authorList>
            <person name="Gilbert D.G."/>
        </authorList>
    </citation>
    <scope>NUCLEOTIDE SEQUENCE</scope>
    <source>
        <strain evidence="6">Phyl III-seqv23</strain>
    </source>
</reference>
<evidence type="ECO:0000313" key="5">
    <source>
        <dbReference type="EMBL" id="CUV23225.1"/>
    </source>
</evidence>
<comment type="pathway">
    <text evidence="4">Carbohydrate degradation; glycolysis; D-glyceraldehyde 3-phosphate and glycerone phosphate from D-glucose: step 2/4.</text>
</comment>
<sequence>MIDMPTALPARQSLSQHAQAIRATHMRDWFAAPDAEQRVHAFTVEAAGLTLDYAKNRITPETLALPLQLADEAGVLALRDAMLRGERINNTEHRTFVQGAVWNINSFDQWGVELGKKLAKPILEELEGAPASVAHDTSTAALIRRARRDPGNPA</sequence>
<dbReference type="PANTHER" id="PTHR11469:SF1">
    <property type="entry name" value="GLUCOSE-6-PHOSPHATE ISOMERASE"/>
    <property type="match status" value="1"/>
</dbReference>
<dbReference type="AlphaFoldDB" id="A0A0S4WCS2"/>
<keyword evidence="1 4" id="KW-0312">Gluconeogenesis</keyword>
<name>A0A0S4WCS2_RALSL</name>